<evidence type="ECO:0000313" key="5">
    <source>
        <dbReference type="Proteomes" id="UP000271573"/>
    </source>
</evidence>
<dbReference type="EMBL" id="AP019307">
    <property type="protein sequence ID" value="BBH17753.1"/>
    <property type="molecule type" value="Genomic_DNA"/>
</dbReference>
<dbReference type="Proteomes" id="UP000271573">
    <property type="component" value="Chromosome"/>
</dbReference>
<accession>A0A3G9IZD2</accession>
<dbReference type="GO" id="GO:0016491">
    <property type="term" value="F:oxidoreductase activity"/>
    <property type="evidence" value="ECO:0007669"/>
    <property type="project" value="UniProtKB-KW"/>
</dbReference>
<dbReference type="RefSeq" id="WP_125569140.1">
    <property type="nucleotide sequence ID" value="NZ_AP019307.1"/>
</dbReference>
<name>A0A3G9IZD2_9ACTN</name>
<evidence type="ECO:0000313" key="4">
    <source>
        <dbReference type="EMBL" id="BBH17753.1"/>
    </source>
</evidence>
<dbReference type="AlphaFoldDB" id="A0A3G9IZD2"/>
<proteinExistence type="inferred from homology"/>
<dbReference type="InterPro" id="IPR002347">
    <property type="entry name" value="SDR_fam"/>
</dbReference>
<dbReference type="KEGG" id="nbe:Back2_20400"/>
<comment type="similarity">
    <text evidence="1 3">Belongs to the short-chain dehydrogenases/reductases (SDR) family.</text>
</comment>
<dbReference type="SUPFAM" id="SSF51735">
    <property type="entry name" value="NAD(P)-binding Rossmann-fold domains"/>
    <property type="match status" value="1"/>
</dbReference>
<evidence type="ECO:0000256" key="3">
    <source>
        <dbReference type="RuleBase" id="RU000363"/>
    </source>
</evidence>
<dbReference type="Pfam" id="PF00106">
    <property type="entry name" value="adh_short"/>
    <property type="match status" value="1"/>
</dbReference>
<evidence type="ECO:0000256" key="2">
    <source>
        <dbReference type="ARBA" id="ARBA00023002"/>
    </source>
</evidence>
<dbReference type="PRINTS" id="PR00080">
    <property type="entry name" value="SDRFAMILY"/>
</dbReference>
<sequence length="238" mass="24384">MSSGVKLKDAVVLVTGANGGLGTEFVRQALERGATKVYATARNPQTWEDPRIIRLALDVTDPASVAEAAAVAHDVTVVINNAGAANGATVIGDSAPLRELFDVNFFGPLAVAGAFAPTLARNGGGALLNVLSVLSWIGVGDGYSATKAALWSATNTQRIALAPAGTLVTSLHLGYTDTPMTAGLDVDKNDPADVVRQAYDGIESGAYEVLADELSGQVKAGLAGPIEGLYPQLKPSAR</sequence>
<protein>
    <submittedName>
        <fullName evidence="4">Short-chain dehydrogenase</fullName>
    </submittedName>
</protein>
<dbReference type="OrthoDB" id="3212478at2"/>
<dbReference type="InterPro" id="IPR036291">
    <property type="entry name" value="NAD(P)-bd_dom_sf"/>
</dbReference>
<organism evidence="4 5">
    <name type="scientific">Nocardioides baekrokdamisoli</name>
    <dbReference type="NCBI Taxonomy" id="1804624"/>
    <lineage>
        <taxon>Bacteria</taxon>
        <taxon>Bacillati</taxon>
        <taxon>Actinomycetota</taxon>
        <taxon>Actinomycetes</taxon>
        <taxon>Propionibacteriales</taxon>
        <taxon>Nocardioidaceae</taxon>
        <taxon>Nocardioides</taxon>
    </lineage>
</organism>
<dbReference type="PANTHER" id="PTHR44169">
    <property type="entry name" value="NADPH-DEPENDENT 1-ACYLDIHYDROXYACETONE PHOSPHATE REDUCTASE"/>
    <property type="match status" value="1"/>
</dbReference>
<dbReference type="NCBIfam" id="NF006119">
    <property type="entry name" value="PRK08264.1-5"/>
    <property type="match status" value="1"/>
</dbReference>
<keyword evidence="5" id="KW-1185">Reference proteome</keyword>
<keyword evidence="2" id="KW-0560">Oxidoreductase</keyword>
<dbReference type="Gene3D" id="3.40.50.720">
    <property type="entry name" value="NAD(P)-binding Rossmann-like Domain"/>
    <property type="match status" value="1"/>
</dbReference>
<gene>
    <name evidence="4" type="ORF">Back2_20400</name>
</gene>
<dbReference type="PRINTS" id="PR00081">
    <property type="entry name" value="GDHRDH"/>
</dbReference>
<reference evidence="4 5" key="1">
    <citation type="submission" date="2018-11" db="EMBL/GenBank/DDBJ databases">
        <title>Complete genome sequence of Nocardioides baekrokdamisoli strain KCTC 39748.</title>
        <authorList>
            <person name="Kang S.W."/>
            <person name="Lee K.C."/>
            <person name="Kim K.K."/>
            <person name="Kim J.S."/>
            <person name="Kim D.S."/>
            <person name="Ko S.H."/>
            <person name="Yang S.H."/>
            <person name="Shin Y.K."/>
            <person name="Lee J.S."/>
        </authorList>
    </citation>
    <scope>NUCLEOTIDE SEQUENCE [LARGE SCALE GENOMIC DNA]</scope>
    <source>
        <strain evidence="4 5">KCTC 39748</strain>
    </source>
</reference>
<dbReference type="PANTHER" id="PTHR44169:SF6">
    <property type="entry name" value="NADPH-DEPENDENT 1-ACYLDIHYDROXYACETONE PHOSPHATE REDUCTASE"/>
    <property type="match status" value="1"/>
</dbReference>
<evidence type="ECO:0000256" key="1">
    <source>
        <dbReference type="ARBA" id="ARBA00006484"/>
    </source>
</evidence>